<dbReference type="SUPFAM" id="SSF53807">
    <property type="entry name" value="Helical backbone' metal receptor"/>
    <property type="match status" value="1"/>
</dbReference>
<gene>
    <name evidence="3" type="ORF">HRV97_12125</name>
</gene>
<evidence type="ECO:0000256" key="1">
    <source>
        <dbReference type="SAM" id="Coils"/>
    </source>
</evidence>
<dbReference type="PANTHER" id="PTHR42860:SF1">
    <property type="entry name" value="VITAMIN B12-BINDING PROTEIN"/>
    <property type="match status" value="1"/>
</dbReference>
<dbReference type="EMBL" id="JABULH010000005">
    <property type="protein sequence ID" value="NTS65906.1"/>
    <property type="molecule type" value="Genomic_DNA"/>
</dbReference>
<feature type="coiled-coil region" evidence="1">
    <location>
        <begin position="145"/>
        <end position="172"/>
    </location>
</feature>
<dbReference type="InterPro" id="IPR002491">
    <property type="entry name" value="ABC_transptr_periplasmic_BD"/>
</dbReference>
<evidence type="ECO:0000259" key="2">
    <source>
        <dbReference type="PROSITE" id="PS50983"/>
    </source>
</evidence>
<keyword evidence="4" id="KW-1185">Reference proteome</keyword>
<dbReference type="Proteomes" id="UP000621447">
    <property type="component" value="Unassembled WGS sequence"/>
</dbReference>
<dbReference type="RefSeq" id="WP_174194538.1">
    <property type="nucleotide sequence ID" value="NZ_JABULH010000005.1"/>
</dbReference>
<proteinExistence type="predicted"/>
<evidence type="ECO:0000313" key="3">
    <source>
        <dbReference type="EMBL" id="NTS65906.1"/>
    </source>
</evidence>
<dbReference type="PANTHER" id="PTHR42860">
    <property type="entry name" value="VITAMIN B12-BINDING PROTEIN"/>
    <property type="match status" value="1"/>
</dbReference>
<dbReference type="CDD" id="cd01144">
    <property type="entry name" value="BtuF"/>
    <property type="match status" value="1"/>
</dbReference>
<feature type="domain" description="Fe/B12 periplasmic-binding" evidence="2">
    <location>
        <begin position="6"/>
        <end position="294"/>
    </location>
</feature>
<organism evidence="3 4">
    <name type="scientific">Sphingomonas hominis</name>
    <dbReference type="NCBI Taxonomy" id="2741495"/>
    <lineage>
        <taxon>Bacteria</taxon>
        <taxon>Pseudomonadati</taxon>
        <taxon>Pseudomonadota</taxon>
        <taxon>Alphaproteobacteria</taxon>
        <taxon>Sphingomonadales</taxon>
        <taxon>Sphingomonadaceae</taxon>
        <taxon>Sphingomonas</taxon>
    </lineage>
</organism>
<protein>
    <submittedName>
        <fullName evidence="3">Cobalamin-binding protein</fullName>
    </submittedName>
</protein>
<comment type="caution">
    <text evidence="3">The sequence shown here is derived from an EMBL/GenBank/DDBJ whole genome shotgun (WGS) entry which is preliminary data.</text>
</comment>
<dbReference type="InterPro" id="IPR051030">
    <property type="entry name" value="Vitamin_B12-ABC_binding"/>
</dbReference>
<dbReference type="Gene3D" id="3.40.50.1980">
    <property type="entry name" value="Nitrogenase molybdenum iron protein domain"/>
    <property type="match status" value="2"/>
</dbReference>
<name>A0ABX2JMF3_9SPHN</name>
<reference evidence="3 4" key="1">
    <citation type="submission" date="2020-06" db="EMBL/GenBank/DDBJ databases">
        <title>Sphingomonas hominis sp. nov., a member of the Sphingomonas, isolated from the hair of a 22-year-old girl.</title>
        <authorList>
            <person name="Zhang D.-F."/>
            <person name="Cui X.-W."/>
        </authorList>
    </citation>
    <scope>NUCLEOTIDE SEQUENCE [LARGE SCALE GENOMIC DNA]</scope>
    <source>
        <strain evidence="3 4">HHU CXW</strain>
    </source>
</reference>
<sequence length="307" mass="33377">MSAPLRVVSLLPSATEIAVAVGLGEQLLGRSHECDFPRFVGDLPVLTSTKLEKGLTSLEIDVRVQEIVRQGLSVYAVDTERLRAIRPDVILTQSQCAVCAVTPADLVDALDQWTGTQPVLVSLAPDDLSDVWGDFARVGEVTGREEEAAAAVARLQERMAALEARVAASDERPTVASIEWTEPLMAAGNWVPELVRIAGGEPLFAAAGQHSPWLEWDALAEADPDVIVMMPCGYQIPQTMGELGPVVNHPRWRDLTAVRENRVFVADGHHFFNRPGPRLVESAEILAACIDPAERRDAGEGWVRLRA</sequence>
<dbReference type="PROSITE" id="PS50983">
    <property type="entry name" value="FE_B12_PBP"/>
    <property type="match status" value="1"/>
</dbReference>
<dbReference type="Pfam" id="PF01497">
    <property type="entry name" value="Peripla_BP_2"/>
    <property type="match status" value="1"/>
</dbReference>
<accession>A0ABX2JMF3</accession>
<keyword evidence="1" id="KW-0175">Coiled coil</keyword>
<evidence type="ECO:0000313" key="4">
    <source>
        <dbReference type="Proteomes" id="UP000621447"/>
    </source>
</evidence>